<dbReference type="Proteomes" id="UP000619265">
    <property type="component" value="Unassembled WGS sequence"/>
</dbReference>
<dbReference type="AlphaFoldDB" id="A0A833U6C0"/>
<evidence type="ECO:0000313" key="2">
    <source>
        <dbReference type="EMBL" id="KAF5461346.1"/>
    </source>
</evidence>
<sequence>MRLQKKKRAQGDYRRLRLFFVGDSLYFLIYTAGWILMMFVFPNSDYKTINLHLLYDQYDPFSRELLTIPFWETATQRFGLREMTSSFTIQSKYSRIIDYS</sequence>
<keyword evidence="1" id="KW-1133">Transmembrane helix</keyword>
<feature type="non-terminal residue" evidence="2">
    <location>
        <position position="100"/>
    </location>
</feature>
<accession>A0A833U6C0</accession>
<organism evidence="2 3">
    <name type="scientific">Juglans regia</name>
    <name type="common">English walnut</name>
    <dbReference type="NCBI Taxonomy" id="51240"/>
    <lineage>
        <taxon>Eukaryota</taxon>
        <taxon>Viridiplantae</taxon>
        <taxon>Streptophyta</taxon>
        <taxon>Embryophyta</taxon>
        <taxon>Tracheophyta</taxon>
        <taxon>Spermatophyta</taxon>
        <taxon>Magnoliopsida</taxon>
        <taxon>eudicotyledons</taxon>
        <taxon>Gunneridae</taxon>
        <taxon>Pentapetalae</taxon>
        <taxon>rosids</taxon>
        <taxon>fabids</taxon>
        <taxon>Fagales</taxon>
        <taxon>Juglandaceae</taxon>
        <taxon>Juglans</taxon>
    </lineage>
</organism>
<dbReference type="Gramene" id="Jr08_00810_p3">
    <property type="protein sequence ID" value="cds.Jr08_00810_p3"/>
    <property type="gene ID" value="Jr08_00810"/>
</dbReference>
<evidence type="ECO:0000313" key="3">
    <source>
        <dbReference type="Proteomes" id="UP000619265"/>
    </source>
</evidence>
<evidence type="ECO:0000256" key="1">
    <source>
        <dbReference type="SAM" id="Phobius"/>
    </source>
</evidence>
<protein>
    <submittedName>
        <fullName evidence="2">Uncharacterized protein</fullName>
    </submittedName>
</protein>
<feature type="transmembrane region" description="Helical" evidence="1">
    <location>
        <begin position="20"/>
        <end position="41"/>
    </location>
</feature>
<comment type="caution">
    <text evidence="2">The sequence shown here is derived from an EMBL/GenBank/DDBJ whole genome shotgun (WGS) entry which is preliminary data.</text>
</comment>
<name>A0A833U6C0_JUGRE</name>
<keyword evidence="1" id="KW-0472">Membrane</keyword>
<reference evidence="2" key="2">
    <citation type="submission" date="2020-03" db="EMBL/GenBank/DDBJ databases">
        <title>Walnut 2.0.</title>
        <authorList>
            <person name="Marrano A."/>
            <person name="Britton M."/>
            <person name="Zimin A.V."/>
            <person name="Zaini P.A."/>
            <person name="Workman R."/>
            <person name="Puiu D."/>
            <person name="Bianco L."/>
            <person name="Allen B.J."/>
            <person name="Troggio M."/>
            <person name="Leslie C.A."/>
            <person name="Timp W."/>
            <person name="Dendekar A."/>
            <person name="Salzberg S.L."/>
            <person name="Neale D.B."/>
        </authorList>
    </citation>
    <scope>NUCLEOTIDE SEQUENCE</scope>
    <source>
        <tissue evidence="2">Leaves</tissue>
    </source>
</reference>
<keyword evidence="1" id="KW-0812">Transmembrane</keyword>
<dbReference type="EMBL" id="LIHL02000008">
    <property type="protein sequence ID" value="KAF5461346.1"/>
    <property type="molecule type" value="Genomic_DNA"/>
</dbReference>
<proteinExistence type="predicted"/>
<reference evidence="2" key="1">
    <citation type="submission" date="2015-10" db="EMBL/GenBank/DDBJ databases">
        <authorList>
            <person name="Martinez-Garcia P.J."/>
            <person name="Crepeau M.W."/>
            <person name="Puiu D."/>
            <person name="Gonzalez-Ibeas D."/>
            <person name="Whalen J."/>
            <person name="Stevens K."/>
            <person name="Paul R."/>
            <person name="Butterfield T."/>
            <person name="Britton M."/>
            <person name="Reagan R."/>
            <person name="Chakraborty S."/>
            <person name="Walawage S.L."/>
            <person name="Vasquez-Gross H.A."/>
            <person name="Cardeno C."/>
            <person name="Famula R."/>
            <person name="Pratt K."/>
            <person name="Kuruganti S."/>
            <person name="Aradhya M.K."/>
            <person name="Leslie C.A."/>
            <person name="Dandekar A.M."/>
            <person name="Salzberg S.L."/>
            <person name="Wegrzyn J.L."/>
            <person name="Langley C.H."/>
            <person name="Neale D.B."/>
        </authorList>
    </citation>
    <scope>NUCLEOTIDE SEQUENCE</scope>
    <source>
        <tissue evidence="2">Leaves</tissue>
    </source>
</reference>
<gene>
    <name evidence="2" type="ORF">F2P56_017454</name>
</gene>